<dbReference type="SUPFAM" id="SSF141571">
    <property type="entry name" value="Pentapeptide repeat-like"/>
    <property type="match status" value="1"/>
</dbReference>
<keyword evidence="3" id="KW-1185">Reference proteome</keyword>
<comment type="caution">
    <text evidence="2">The sequence shown here is derived from an EMBL/GenBank/DDBJ whole genome shotgun (WGS) entry which is preliminary data.</text>
</comment>
<reference evidence="2" key="1">
    <citation type="submission" date="2020-11" db="EMBL/GenBank/DDBJ databases">
        <title>Chlorella ohadii genome sequencing and assembly.</title>
        <authorList>
            <person name="Murik O."/>
            <person name="Treves H."/>
            <person name="Kedem I."/>
            <person name="Shotland Y."/>
            <person name="Kaplan A."/>
        </authorList>
    </citation>
    <scope>NUCLEOTIDE SEQUENCE</scope>
    <source>
        <strain evidence="2">1</strain>
    </source>
</reference>
<evidence type="ECO:0000313" key="2">
    <source>
        <dbReference type="EMBL" id="KAI7840618.1"/>
    </source>
</evidence>
<dbReference type="AlphaFoldDB" id="A0AAD5H4I6"/>
<dbReference type="InterPro" id="IPR001646">
    <property type="entry name" value="5peptide_repeat"/>
</dbReference>
<accession>A0AAD5H4I6</accession>
<protein>
    <submittedName>
        <fullName evidence="2">Uncharacterized protein</fullName>
    </submittedName>
</protein>
<proteinExistence type="predicted"/>
<name>A0AAD5H4I6_9CHLO</name>
<dbReference type="EMBL" id="JADXDR010000077">
    <property type="protein sequence ID" value="KAI7840618.1"/>
    <property type="molecule type" value="Genomic_DNA"/>
</dbReference>
<dbReference type="Gene3D" id="2.160.20.80">
    <property type="entry name" value="E3 ubiquitin-protein ligase SopA"/>
    <property type="match status" value="1"/>
</dbReference>
<keyword evidence="1" id="KW-0677">Repeat</keyword>
<dbReference type="PANTHER" id="PTHR47485">
    <property type="entry name" value="THYLAKOID LUMENAL 17.4 KDA PROTEIN, CHLOROPLASTIC"/>
    <property type="match status" value="1"/>
</dbReference>
<gene>
    <name evidence="2" type="ORF">COHA_005640</name>
</gene>
<evidence type="ECO:0000313" key="3">
    <source>
        <dbReference type="Proteomes" id="UP001205105"/>
    </source>
</evidence>
<evidence type="ECO:0000256" key="1">
    <source>
        <dbReference type="ARBA" id="ARBA00022737"/>
    </source>
</evidence>
<organism evidence="2 3">
    <name type="scientific">Chlorella ohadii</name>
    <dbReference type="NCBI Taxonomy" id="2649997"/>
    <lineage>
        <taxon>Eukaryota</taxon>
        <taxon>Viridiplantae</taxon>
        <taxon>Chlorophyta</taxon>
        <taxon>core chlorophytes</taxon>
        <taxon>Trebouxiophyceae</taxon>
        <taxon>Chlorellales</taxon>
        <taxon>Chlorellaceae</taxon>
        <taxon>Chlorella clade</taxon>
        <taxon>Chlorella</taxon>
    </lineage>
</organism>
<dbReference type="Pfam" id="PF00805">
    <property type="entry name" value="Pentapeptide"/>
    <property type="match status" value="2"/>
</dbReference>
<dbReference type="PANTHER" id="PTHR47485:SF1">
    <property type="entry name" value="THYLAKOID LUMENAL 17.4 KDA PROTEIN, CHLOROPLASTIC"/>
    <property type="match status" value="1"/>
</dbReference>
<dbReference type="Proteomes" id="UP001205105">
    <property type="component" value="Unassembled WGS sequence"/>
</dbReference>
<sequence length="156" mass="16359">MHSSASPADPNRCERAYVGNTIGQANAVSDKVLDLRFCKLAGANLRGKTLSGALIADADLSGANLQEAVFTKAYAVGANLKGADLTNAVVDRMIFDKADLEGAKLVNTVITGTSFEGTNLKDANFEDALIGNEDAKRLCANPTLVGESRLQVGCRN</sequence>